<reference evidence="1 2" key="1">
    <citation type="submission" date="2018-08" db="EMBL/GenBank/DDBJ databases">
        <title>Genome and evolution of the arbuscular mycorrhizal fungus Diversispora epigaea (formerly Glomus versiforme) and its bacterial endosymbionts.</title>
        <authorList>
            <person name="Sun X."/>
            <person name="Fei Z."/>
            <person name="Harrison M."/>
        </authorList>
    </citation>
    <scope>NUCLEOTIDE SEQUENCE [LARGE SCALE GENOMIC DNA]</scope>
    <source>
        <strain evidence="1 2">IT104</strain>
    </source>
</reference>
<dbReference type="Proteomes" id="UP000266861">
    <property type="component" value="Unassembled WGS sequence"/>
</dbReference>
<dbReference type="EMBL" id="PQFF01000068">
    <property type="protein sequence ID" value="RHZ85177.1"/>
    <property type="molecule type" value="Genomic_DNA"/>
</dbReference>
<proteinExistence type="predicted"/>
<dbReference type="AlphaFoldDB" id="A0A397JC86"/>
<protein>
    <recommendedName>
        <fullName evidence="3">RING-type domain-containing protein</fullName>
    </recommendedName>
</protein>
<name>A0A397JC86_9GLOM</name>
<accession>A0A397JC86</accession>
<dbReference type="Gene3D" id="3.30.40.10">
    <property type="entry name" value="Zinc/RING finger domain, C3HC4 (zinc finger)"/>
    <property type="match status" value="1"/>
</dbReference>
<keyword evidence="2" id="KW-1185">Reference proteome</keyword>
<gene>
    <name evidence="1" type="ORF">Glove_71g93</name>
</gene>
<organism evidence="1 2">
    <name type="scientific">Diversispora epigaea</name>
    <dbReference type="NCBI Taxonomy" id="1348612"/>
    <lineage>
        <taxon>Eukaryota</taxon>
        <taxon>Fungi</taxon>
        <taxon>Fungi incertae sedis</taxon>
        <taxon>Mucoromycota</taxon>
        <taxon>Glomeromycotina</taxon>
        <taxon>Glomeromycetes</taxon>
        <taxon>Diversisporales</taxon>
        <taxon>Diversisporaceae</taxon>
        <taxon>Diversispora</taxon>
    </lineage>
</organism>
<dbReference type="CDD" id="cd16448">
    <property type="entry name" value="RING-H2"/>
    <property type="match status" value="1"/>
</dbReference>
<comment type="caution">
    <text evidence="1">The sequence shown here is derived from an EMBL/GenBank/DDBJ whole genome shotgun (WGS) entry which is preliminary data.</text>
</comment>
<evidence type="ECO:0000313" key="1">
    <source>
        <dbReference type="EMBL" id="RHZ85177.1"/>
    </source>
</evidence>
<dbReference type="SUPFAM" id="SSF57850">
    <property type="entry name" value="RING/U-box"/>
    <property type="match status" value="1"/>
</dbReference>
<evidence type="ECO:0000313" key="2">
    <source>
        <dbReference type="Proteomes" id="UP000266861"/>
    </source>
</evidence>
<evidence type="ECO:0008006" key="3">
    <source>
        <dbReference type="Google" id="ProtNLM"/>
    </source>
</evidence>
<dbReference type="InterPro" id="IPR013083">
    <property type="entry name" value="Znf_RING/FYVE/PHD"/>
</dbReference>
<sequence>MTIPNKAFTTLVCGHVFHRICIKKKLLLTKPNGCPSDCGRSVETITEATTTEMDLRRNSESSTSSIVGKMGKQLNIQSQEIMMRRRRIYGNKRPLEVTVEETNTMRDKVSSKKAKTKKDESSILKKLIKDLTTDVPTRVGENLKTTNTGTTTFLQLSNNIDLAEVKNEDSTRNVISRYFDLEHYRNLNHGERACLALVNDEIRKQLPDDITAISNLSQDNINYVIVEILKRDGNTNRSQSHLIKFGTKDQQYKLKTPNNKKFLDIILHKIKNPETLRQHSLRITEEIAQYDKDPESYPVIFMTNFLTDLQFGEN</sequence>